<reference evidence="8" key="3">
    <citation type="submission" date="2025-09" db="UniProtKB">
        <authorList>
            <consortium name="Ensembl"/>
        </authorList>
    </citation>
    <scope>IDENTIFICATION</scope>
</reference>
<dbReference type="GO" id="GO:0000139">
    <property type="term" value="C:Golgi membrane"/>
    <property type="evidence" value="ECO:0007669"/>
    <property type="project" value="GOC"/>
</dbReference>
<gene>
    <name evidence="8" type="primary">LOC115051695</name>
</gene>
<feature type="region of interest" description="Disordered" evidence="7">
    <location>
        <begin position="114"/>
        <end position="146"/>
    </location>
</feature>
<keyword evidence="4" id="KW-0333">Golgi apparatus</keyword>
<dbReference type="GO" id="GO:0007030">
    <property type="term" value="P:Golgi organization"/>
    <property type="evidence" value="ECO:0007669"/>
    <property type="project" value="TreeGrafter"/>
</dbReference>
<name>A0A665UXI0_ECHNA</name>
<evidence type="ECO:0000256" key="6">
    <source>
        <dbReference type="ARBA" id="ARBA00023136"/>
    </source>
</evidence>
<dbReference type="GO" id="GO:0005802">
    <property type="term" value="C:trans-Golgi network"/>
    <property type="evidence" value="ECO:0007669"/>
    <property type="project" value="TreeGrafter"/>
</dbReference>
<dbReference type="Pfam" id="PF05719">
    <property type="entry name" value="GPP34"/>
    <property type="match status" value="1"/>
</dbReference>
<dbReference type="FunFam" id="1.10.3630.10:FF:000001">
    <property type="entry name" value="Golgi phosphoprotein 3"/>
    <property type="match status" value="1"/>
</dbReference>
<dbReference type="PANTHER" id="PTHR12704">
    <property type="entry name" value="TRANS-GOLGI PROTEIN GMX33"/>
    <property type="match status" value="1"/>
</dbReference>
<accession>A0A665UXI0</accession>
<evidence type="ECO:0000256" key="2">
    <source>
        <dbReference type="ARBA" id="ARBA00004546"/>
    </source>
</evidence>
<evidence type="ECO:0000256" key="7">
    <source>
        <dbReference type="SAM" id="MobiDB-lite"/>
    </source>
</evidence>
<dbReference type="Gene3D" id="1.10.3630.10">
    <property type="entry name" value="yeast vps74-n-term truncation variant domain like"/>
    <property type="match status" value="1"/>
</dbReference>
<reference evidence="8" key="2">
    <citation type="submission" date="2025-08" db="UniProtKB">
        <authorList>
            <consortium name="Ensembl"/>
        </authorList>
    </citation>
    <scope>IDENTIFICATION</scope>
</reference>
<feature type="compositionally biased region" description="Basic and acidic residues" evidence="7">
    <location>
        <begin position="114"/>
        <end position="135"/>
    </location>
</feature>
<organism evidence="8 9">
    <name type="scientific">Echeneis naucrates</name>
    <name type="common">Live sharksucker</name>
    <dbReference type="NCBI Taxonomy" id="173247"/>
    <lineage>
        <taxon>Eukaryota</taxon>
        <taxon>Metazoa</taxon>
        <taxon>Chordata</taxon>
        <taxon>Craniata</taxon>
        <taxon>Vertebrata</taxon>
        <taxon>Euteleostomi</taxon>
        <taxon>Actinopterygii</taxon>
        <taxon>Neopterygii</taxon>
        <taxon>Teleostei</taxon>
        <taxon>Neoteleostei</taxon>
        <taxon>Acanthomorphata</taxon>
        <taxon>Carangaria</taxon>
        <taxon>Carangiformes</taxon>
        <taxon>Echeneidae</taxon>
        <taxon>Echeneis</taxon>
    </lineage>
</organism>
<evidence type="ECO:0000313" key="9">
    <source>
        <dbReference type="Proteomes" id="UP000472264"/>
    </source>
</evidence>
<dbReference type="InterPro" id="IPR038261">
    <property type="entry name" value="GPP34-like_sf"/>
</dbReference>
<keyword evidence="9" id="KW-1185">Reference proteome</keyword>
<comment type="similarity">
    <text evidence="3">Belongs to the GOLPH3/VPS74 family.</text>
</comment>
<dbReference type="GO" id="GO:0070273">
    <property type="term" value="F:phosphatidylinositol-4-phosphate binding"/>
    <property type="evidence" value="ECO:0007669"/>
    <property type="project" value="InterPro"/>
</dbReference>
<evidence type="ECO:0000313" key="8">
    <source>
        <dbReference type="Ensembl" id="ENSENLP00000024055.1"/>
    </source>
</evidence>
<dbReference type="Ensembl" id="ENSENLT00000024840.1">
    <property type="protein sequence ID" value="ENSENLP00000024055.1"/>
    <property type="gene ID" value="ENSENLG00000010899.1"/>
</dbReference>
<keyword evidence="6" id="KW-0472">Membrane</keyword>
<comment type="subcellular location">
    <subcellularLocation>
        <location evidence="1">Golgi apparatus</location>
        <location evidence="1">Golgi stack membrane</location>
        <topology evidence="1">Peripheral membrane protein</topology>
        <orientation evidence="1">Cytoplasmic side</orientation>
    </subcellularLocation>
    <subcellularLocation>
        <location evidence="2">Golgi apparatus</location>
        <location evidence="2">trans-Golgi network membrane</location>
        <topology evidence="2">Peripheral membrane protein</topology>
        <orientation evidence="2">Cytoplasmic side</orientation>
    </subcellularLocation>
</comment>
<reference evidence="8" key="1">
    <citation type="submission" date="2021-04" db="EMBL/GenBank/DDBJ databases">
        <authorList>
            <consortium name="Wellcome Sanger Institute Data Sharing"/>
        </authorList>
    </citation>
    <scope>NUCLEOTIDE SEQUENCE [LARGE SCALE GENOMIC DNA]</scope>
</reference>
<dbReference type="GO" id="GO:0048194">
    <property type="term" value="P:Golgi vesicle budding"/>
    <property type="evidence" value="ECO:0007669"/>
    <property type="project" value="TreeGrafter"/>
</dbReference>
<dbReference type="InterPro" id="IPR008628">
    <property type="entry name" value="GPP34-like"/>
</dbReference>
<evidence type="ECO:0000256" key="5">
    <source>
        <dbReference type="ARBA" id="ARBA00023121"/>
    </source>
</evidence>
<protein>
    <submittedName>
        <fullName evidence="8">Si:dkey-27b3.2</fullName>
    </submittedName>
</protein>
<feature type="compositionally biased region" description="Pro residues" evidence="7">
    <location>
        <begin position="43"/>
        <end position="52"/>
    </location>
</feature>
<sequence>MHSRLSSGHVRRHCQAPPCWIRKWAESEQESRAGLNVDRRPFFSPPPPPLPPLDRSTVSPSPPWTSRLHASWLPAAGLGRISVLRARIVLAATAMTSLTQRTSGLVQRRTEAIRSAAADKERESGGEEDEARRGEEEDEDKGDSKETRLTLMEEVLLLGLKDREGYTSFWNDCISSGLRGCMLVELALRGRLQLEACGVRRKSLLSRKVICKSDAPTGDVLLDEALKHIKETQPPETVQSWIELLSGETWNPLKLHYQLRNVRERLAKNLVEKGVLTTEKQNFLLFDMTTHPLTNSTIKQRLVKKVQDSVLEKWVNDPHRMDKRVLALILLAHSSDVLENAFAPLQDDQYDLGMKRVHTLLELEPEKESAKPNTNELMWAVVAAFTK</sequence>
<evidence type="ECO:0000256" key="4">
    <source>
        <dbReference type="ARBA" id="ARBA00023034"/>
    </source>
</evidence>
<evidence type="ECO:0000256" key="3">
    <source>
        <dbReference type="ARBA" id="ARBA00007284"/>
    </source>
</evidence>
<dbReference type="GO" id="GO:0043001">
    <property type="term" value="P:Golgi to plasma membrane protein transport"/>
    <property type="evidence" value="ECO:0007669"/>
    <property type="project" value="TreeGrafter"/>
</dbReference>
<dbReference type="PANTHER" id="PTHR12704:SF3">
    <property type="entry name" value="GOLGI PHOSPHOPROTEIN 3"/>
    <property type="match status" value="1"/>
</dbReference>
<dbReference type="AlphaFoldDB" id="A0A665UXI0"/>
<dbReference type="GO" id="GO:0006890">
    <property type="term" value="P:retrograde vesicle-mediated transport, Golgi to endoplasmic reticulum"/>
    <property type="evidence" value="ECO:0007669"/>
    <property type="project" value="TreeGrafter"/>
</dbReference>
<dbReference type="GO" id="GO:0005829">
    <property type="term" value="C:cytosol"/>
    <property type="evidence" value="ECO:0007669"/>
    <property type="project" value="TreeGrafter"/>
</dbReference>
<keyword evidence="5" id="KW-0446">Lipid-binding</keyword>
<dbReference type="InParanoid" id="A0A665UXI0"/>
<evidence type="ECO:0000256" key="1">
    <source>
        <dbReference type="ARBA" id="ARBA00004344"/>
    </source>
</evidence>
<dbReference type="Proteomes" id="UP000472264">
    <property type="component" value="Chromosome 12"/>
</dbReference>
<proteinExistence type="inferred from homology"/>
<dbReference type="OMA" id="CWIRKWA"/>
<feature type="region of interest" description="Disordered" evidence="7">
    <location>
        <begin position="35"/>
        <end position="62"/>
    </location>
</feature>
<dbReference type="GO" id="GO:0032580">
    <property type="term" value="C:Golgi cisterna membrane"/>
    <property type="evidence" value="ECO:0007669"/>
    <property type="project" value="UniProtKB-SubCell"/>
</dbReference>